<comment type="caution">
    <text evidence="3">The sequence shown here is derived from an EMBL/GenBank/DDBJ whole genome shotgun (WGS) entry which is preliminary data.</text>
</comment>
<protein>
    <recommendedName>
        <fullName evidence="2">Cilia- and flagella-associated protein 126</fullName>
    </recommendedName>
</protein>
<comment type="similarity">
    <text evidence="1">Belongs to the Flattop family.</text>
</comment>
<dbReference type="Proteomes" id="UP000625711">
    <property type="component" value="Unassembled WGS sequence"/>
</dbReference>
<gene>
    <name evidence="3" type="ORF">GWI33_002048</name>
</gene>
<sequence>MAKHYYAYQFDMPYHPTYLRNWEVPKYYCPKPRRRVGRTEIIANTRGHILPGVPKPKSNPFGDFIGTWHLPNKITRDIANKLNGSADKAAFLQKCAQIAAAVPSKYFEIQKKSEDVNEDQKEEVRTALSETESVTVERDHNICPIHGI</sequence>
<dbReference type="Pfam" id="PF22611">
    <property type="entry name" value="CFAP126"/>
    <property type="match status" value="1"/>
</dbReference>
<evidence type="ECO:0000313" key="3">
    <source>
        <dbReference type="EMBL" id="KAF7287229.1"/>
    </source>
</evidence>
<accession>A0A834IU27</accession>
<dbReference type="GO" id="GO:0036064">
    <property type="term" value="C:ciliary basal body"/>
    <property type="evidence" value="ECO:0007669"/>
    <property type="project" value="TreeGrafter"/>
</dbReference>
<reference evidence="3" key="1">
    <citation type="submission" date="2020-08" db="EMBL/GenBank/DDBJ databases">
        <title>Genome sequencing and assembly of the red palm weevil Rhynchophorus ferrugineus.</title>
        <authorList>
            <person name="Dias G.B."/>
            <person name="Bergman C.M."/>
            <person name="Manee M."/>
        </authorList>
    </citation>
    <scope>NUCLEOTIDE SEQUENCE</scope>
    <source>
        <strain evidence="3">AA-2017</strain>
        <tissue evidence="3">Whole larva</tissue>
    </source>
</reference>
<dbReference type="InterPro" id="IPR038797">
    <property type="entry name" value="Fltp"/>
</dbReference>
<dbReference type="AlphaFoldDB" id="A0A834IU27"/>
<evidence type="ECO:0000313" key="4">
    <source>
        <dbReference type="Proteomes" id="UP000625711"/>
    </source>
</evidence>
<evidence type="ECO:0000256" key="2">
    <source>
        <dbReference type="ARBA" id="ARBA00033306"/>
    </source>
</evidence>
<dbReference type="PANTHER" id="PTHR34639:SF1">
    <property type="entry name" value="PROTEIN FLATTOP"/>
    <property type="match status" value="1"/>
</dbReference>
<dbReference type="EMBL" id="JAACXV010000015">
    <property type="protein sequence ID" value="KAF7287229.1"/>
    <property type="molecule type" value="Genomic_DNA"/>
</dbReference>
<name>A0A834IU27_RHYFE</name>
<organism evidence="3 4">
    <name type="scientific">Rhynchophorus ferrugineus</name>
    <name type="common">Red palm weevil</name>
    <name type="synonym">Curculio ferrugineus</name>
    <dbReference type="NCBI Taxonomy" id="354439"/>
    <lineage>
        <taxon>Eukaryota</taxon>
        <taxon>Metazoa</taxon>
        <taxon>Ecdysozoa</taxon>
        <taxon>Arthropoda</taxon>
        <taxon>Hexapoda</taxon>
        <taxon>Insecta</taxon>
        <taxon>Pterygota</taxon>
        <taxon>Neoptera</taxon>
        <taxon>Endopterygota</taxon>
        <taxon>Coleoptera</taxon>
        <taxon>Polyphaga</taxon>
        <taxon>Cucujiformia</taxon>
        <taxon>Curculionidae</taxon>
        <taxon>Dryophthorinae</taxon>
        <taxon>Rhynchophorus</taxon>
    </lineage>
</organism>
<dbReference type="PANTHER" id="PTHR34639">
    <property type="entry name" value="PROTEIN FLATTOP"/>
    <property type="match status" value="1"/>
</dbReference>
<dbReference type="OrthoDB" id="521617at2759"/>
<proteinExistence type="inferred from homology"/>
<dbReference type="CDD" id="cd23705">
    <property type="entry name" value="Flattop"/>
    <property type="match status" value="1"/>
</dbReference>
<evidence type="ECO:0000256" key="1">
    <source>
        <dbReference type="ARBA" id="ARBA00009887"/>
    </source>
</evidence>
<dbReference type="GO" id="GO:0044782">
    <property type="term" value="P:cilium organization"/>
    <property type="evidence" value="ECO:0007669"/>
    <property type="project" value="TreeGrafter"/>
</dbReference>
<keyword evidence="4" id="KW-1185">Reference proteome</keyword>